<protein>
    <recommendedName>
        <fullName evidence="4">sn-glycerol-3-phosphate-binding periplasmic protein UgpB</fullName>
    </recommendedName>
</protein>
<name>A0A378I7L6_9GAMM</name>
<comment type="subcellular location">
    <subcellularLocation>
        <location evidence="1">Periplasm</location>
    </subcellularLocation>
</comment>
<dbReference type="RefSeq" id="WP_058524658.1">
    <property type="nucleotide sequence ID" value="NZ_CAAAHV010000013.1"/>
</dbReference>
<comment type="subunit">
    <text evidence="3">The complex is composed of two ATP-binding proteins (UgpC), two transmembrane proteins (UgpA and UgpE) and a solute-binding protein (UgpB).</text>
</comment>
<dbReference type="Pfam" id="PF13416">
    <property type="entry name" value="SBP_bac_8"/>
    <property type="match status" value="1"/>
</dbReference>
<organism evidence="9 11">
    <name type="scientific">Legionella birminghamensis</name>
    <dbReference type="NCBI Taxonomy" id="28083"/>
    <lineage>
        <taxon>Bacteria</taxon>
        <taxon>Pseudomonadati</taxon>
        <taxon>Pseudomonadota</taxon>
        <taxon>Gammaproteobacteria</taxon>
        <taxon>Legionellales</taxon>
        <taxon>Legionellaceae</taxon>
        <taxon>Legionella</taxon>
    </lineage>
</organism>
<evidence type="ECO:0000313" key="11">
    <source>
        <dbReference type="Proteomes" id="UP000255066"/>
    </source>
</evidence>
<keyword evidence="6 7" id="KW-0732">Signal</keyword>
<dbReference type="EMBL" id="LNXT01000048">
    <property type="protein sequence ID" value="KTC68062.1"/>
    <property type="molecule type" value="Genomic_DNA"/>
</dbReference>
<dbReference type="SUPFAM" id="SSF53850">
    <property type="entry name" value="Periplasmic binding protein-like II"/>
    <property type="match status" value="1"/>
</dbReference>
<dbReference type="CDD" id="cd14748">
    <property type="entry name" value="PBP2_UgpB"/>
    <property type="match status" value="1"/>
</dbReference>
<reference evidence="9 11" key="2">
    <citation type="submission" date="2018-06" db="EMBL/GenBank/DDBJ databases">
        <authorList>
            <consortium name="Pathogen Informatics"/>
            <person name="Doyle S."/>
        </authorList>
    </citation>
    <scope>NUCLEOTIDE SEQUENCE [LARGE SCALE GENOMIC DNA]</scope>
    <source>
        <strain evidence="9 11">NCTC12437</strain>
    </source>
</reference>
<feature type="chain" id="PRO_5016581746" description="sn-glycerol-3-phosphate-binding periplasmic protein UgpB" evidence="7">
    <location>
        <begin position="20"/>
        <end position="425"/>
    </location>
</feature>
<gene>
    <name evidence="9" type="primary">ugpB</name>
    <name evidence="8" type="ORF">Lbir_2664</name>
    <name evidence="9" type="ORF">NCTC12437_00999</name>
</gene>
<dbReference type="GO" id="GO:0042597">
    <property type="term" value="C:periplasmic space"/>
    <property type="evidence" value="ECO:0007669"/>
    <property type="project" value="UniProtKB-SubCell"/>
</dbReference>
<feature type="signal peptide" evidence="7">
    <location>
        <begin position="1"/>
        <end position="19"/>
    </location>
</feature>
<dbReference type="OrthoDB" id="4393730at2"/>
<accession>A0A378I7L6</accession>
<evidence type="ECO:0000256" key="4">
    <source>
        <dbReference type="ARBA" id="ARBA00017470"/>
    </source>
</evidence>
<evidence type="ECO:0000313" key="10">
    <source>
        <dbReference type="Proteomes" id="UP000054735"/>
    </source>
</evidence>
<dbReference type="InterPro" id="IPR050490">
    <property type="entry name" value="Bact_solute-bd_prot1"/>
</dbReference>
<evidence type="ECO:0000256" key="7">
    <source>
        <dbReference type="SAM" id="SignalP"/>
    </source>
</evidence>
<keyword evidence="5" id="KW-0813">Transport</keyword>
<evidence type="ECO:0000256" key="1">
    <source>
        <dbReference type="ARBA" id="ARBA00004418"/>
    </source>
</evidence>
<dbReference type="InterPro" id="IPR006059">
    <property type="entry name" value="SBP"/>
</dbReference>
<comment type="similarity">
    <text evidence="2">Belongs to the bacterial solute-binding protein 1 family.</text>
</comment>
<evidence type="ECO:0000256" key="3">
    <source>
        <dbReference type="ARBA" id="ARBA00011557"/>
    </source>
</evidence>
<dbReference type="Proteomes" id="UP000054735">
    <property type="component" value="Unassembled WGS sequence"/>
</dbReference>
<dbReference type="Proteomes" id="UP000255066">
    <property type="component" value="Unassembled WGS sequence"/>
</dbReference>
<evidence type="ECO:0000313" key="9">
    <source>
        <dbReference type="EMBL" id="STX31228.1"/>
    </source>
</evidence>
<evidence type="ECO:0000313" key="8">
    <source>
        <dbReference type="EMBL" id="KTC68062.1"/>
    </source>
</evidence>
<dbReference type="PANTHER" id="PTHR43649">
    <property type="entry name" value="ARABINOSE-BINDING PROTEIN-RELATED"/>
    <property type="match status" value="1"/>
</dbReference>
<dbReference type="STRING" id="28083.Lbir_2664"/>
<dbReference type="AlphaFoldDB" id="A0A378I7L6"/>
<dbReference type="PANTHER" id="PTHR43649:SF31">
    <property type="entry name" value="SN-GLYCEROL-3-PHOSPHATE-BINDING PERIPLASMIC PROTEIN UGPB"/>
    <property type="match status" value="1"/>
</dbReference>
<reference evidence="8 10" key="1">
    <citation type="submission" date="2015-11" db="EMBL/GenBank/DDBJ databases">
        <title>Genomic analysis of 38 Legionella species identifies large and diverse effector repertoires.</title>
        <authorList>
            <person name="Burstein D."/>
            <person name="Amaro F."/>
            <person name="Zusman T."/>
            <person name="Lifshitz Z."/>
            <person name="Cohen O."/>
            <person name="Gilbert J.A."/>
            <person name="Pupko T."/>
            <person name="Shuman H.A."/>
            <person name="Segal G."/>
        </authorList>
    </citation>
    <scope>NUCLEOTIDE SEQUENCE [LARGE SCALE GENOMIC DNA]</scope>
    <source>
        <strain evidence="8 10">CDC#1407-AL-14</strain>
    </source>
</reference>
<evidence type="ECO:0000256" key="2">
    <source>
        <dbReference type="ARBA" id="ARBA00008520"/>
    </source>
</evidence>
<keyword evidence="10" id="KW-1185">Reference proteome</keyword>
<proteinExistence type="inferred from homology"/>
<evidence type="ECO:0000256" key="6">
    <source>
        <dbReference type="ARBA" id="ARBA00022729"/>
    </source>
</evidence>
<evidence type="ECO:0000256" key="5">
    <source>
        <dbReference type="ARBA" id="ARBA00022448"/>
    </source>
</evidence>
<dbReference type="EMBL" id="UGNW01000001">
    <property type="protein sequence ID" value="STX31228.1"/>
    <property type="molecule type" value="Genomic_DNA"/>
</dbReference>
<sequence>MKTLLSLLSLYLLSWSVWASPVEIVFWHSMAGHLGDEVESLVQAFNQSQADYRIKPVYKGEYTDSLTSFAAAFRARKPPAIVQVFEVGTATMLSPAGIHKPVDELMREQQIDFPQQYFLPSVLTFYSEKGKLQAMPFNTSVPVLFYNKTELAAVGVSEANFPKTWDELEVMLDRLKQKGQVCGYTSAYPAWINIESFSALNGLALTDPVKGNAIYNNAAVLNHLKRLQRWQKLNYFEYGGRASDATALFTSGRCALFSQSSGAYNSLAEMLQFPLGVARLPIDSQIAAERHSNVAGGAALWAVAGQSPEVYRGTALFFQFIAQPKIQKQWHLNTGYIPLGLSGIYSELARESQHPVLTLAEQELGTPQNEYMGHYQGPQNQIRAANDEAMESIFAGIKTPEKALNDAVNRANYLLIRHKRNNDSD</sequence>
<dbReference type="Gene3D" id="3.40.190.10">
    <property type="entry name" value="Periplasmic binding protein-like II"/>
    <property type="match status" value="2"/>
</dbReference>